<dbReference type="EMBL" id="ML987193">
    <property type="protein sequence ID" value="KAF2250626.1"/>
    <property type="molecule type" value="Genomic_DNA"/>
</dbReference>
<dbReference type="GO" id="GO:0008270">
    <property type="term" value="F:zinc ion binding"/>
    <property type="evidence" value="ECO:0007669"/>
    <property type="project" value="UniProtKB-KW"/>
</dbReference>
<reference evidence="3" key="1">
    <citation type="journal article" date="2020" name="Stud. Mycol.">
        <title>101 Dothideomycetes genomes: a test case for predicting lifestyles and emergence of pathogens.</title>
        <authorList>
            <person name="Haridas S."/>
            <person name="Albert R."/>
            <person name="Binder M."/>
            <person name="Bloem J."/>
            <person name="Labutti K."/>
            <person name="Salamov A."/>
            <person name="Andreopoulos B."/>
            <person name="Baker S."/>
            <person name="Barry K."/>
            <person name="Bills G."/>
            <person name="Bluhm B."/>
            <person name="Cannon C."/>
            <person name="Castanera R."/>
            <person name="Culley D."/>
            <person name="Daum C."/>
            <person name="Ezra D."/>
            <person name="Gonzalez J."/>
            <person name="Henrissat B."/>
            <person name="Kuo A."/>
            <person name="Liang C."/>
            <person name="Lipzen A."/>
            <person name="Lutzoni F."/>
            <person name="Magnuson J."/>
            <person name="Mondo S."/>
            <person name="Nolan M."/>
            <person name="Ohm R."/>
            <person name="Pangilinan J."/>
            <person name="Park H.-J."/>
            <person name="Ramirez L."/>
            <person name="Alfaro M."/>
            <person name="Sun H."/>
            <person name="Tritt A."/>
            <person name="Yoshinaga Y."/>
            <person name="Zwiers L.-H."/>
            <person name="Turgeon B."/>
            <person name="Goodwin S."/>
            <person name="Spatafora J."/>
            <person name="Crous P."/>
            <person name="Grigoriev I."/>
        </authorList>
    </citation>
    <scope>NUCLEOTIDE SEQUENCE</scope>
    <source>
        <strain evidence="3">CBS 122368</strain>
    </source>
</reference>
<sequence>MGGAGGGQECYKCGKRGYGGGYGGGGAGGYGGPRQTTCYSCGGFGHMSRDCTQGQKCYNCPSFQRRLPGLDLILNTTITLFNHAGSGASLVWHEPMIHGPSAFTIFLHLYMFSVCGWLPSFDPYEKASSPAIIGLGSWLAGPTVKRTVTEKSRIRKILRGGRWGRGFFGAEQWERCLFWILKSTGGRRTSRSSFLLPQDF</sequence>
<dbReference type="Proteomes" id="UP000800094">
    <property type="component" value="Unassembled WGS sequence"/>
</dbReference>
<dbReference type="GO" id="GO:0003676">
    <property type="term" value="F:nucleic acid binding"/>
    <property type="evidence" value="ECO:0007669"/>
    <property type="project" value="InterPro"/>
</dbReference>
<keyword evidence="1" id="KW-0862">Zinc</keyword>
<evidence type="ECO:0000259" key="2">
    <source>
        <dbReference type="PROSITE" id="PS50158"/>
    </source>
</evidence>
<evidence type="ECO:0000313" key="4">
    <source>
        <dbReference type="Proteomes" id="UP000800094"/>
    </source>
</evidence>
<dbReference type="Gene3D" id="4.10.60.10">
    <property type="entry name" value="Zinc finger, CCHC-type"/>
    <property type="match status" value="1"/>
</dbReference>
<evidence type="ECO:0000313" key="3">
    <source>
        <dbReference type="EMBL" id="KAF2250626.1"/>
    </source>
</evidence>
<dbReference type="Pfam" id="PF00098">
    <property type="entry name" value="zf-CCHC"/>
    <property type="match status" value="1"/>
</dbReference>
<dbReference type="GeneID" id="54574659"/>
<dbReference type="OrthoDB" id="3863715at2759"/>
<feature type="domain" description="CCHC-type" evidence="2">
    <location>
        <begin position="38"/>
        <end position="53"/>
    </location>
</feature>
<proteinExistence type="predicted"/>
<accession>A0A6A6IJS3</accession>
<dbReference type="SMART" id="SM00343">
    <property type="entry name" value="ZnF_C2HC"/>
    <property type="match status" value="1"/>
</dbReference>
<dbReference type="AlphaFoldDB" id="A0A6A6IJS3"/>
<keyword evidence="1" id="KW-0863">Zinc-finger</keyword>
<keyword evidence="1" id="KW-0479">Metal-binding</keyword>
<name>A0A6A6IJS3_9PLEO</name>
<protein>
    <recommendedName>
        <fullName evidence="2">CCHC-type domain-containing protein</fullName>
    </recommendedName>
</protein>
<keyword evidence="4" id="KW-1185">Reference proteome</keyword>
<dbReference type="InterPro" id="IPR036875">
    <property type="entry name" value="Znf_CCHC_sf"/>
</dbReference>
<dbReference type="PROSITE" id="PS50158">
    <property type="entry name" value="ZF_CCHC"/>
    <property type="match status" value="1"/>
</dbReference>
<evidence type="ECO:0000256" key="1">
    <source>
        <dbReference type="PROSITE-ProRule" id="PRU00047"/>
    </source>
</evidence>
<dbReference type="RefSeq" id="XP_033685630.1">
    <property type="nucleotide sequence ID" value="XM_033821329.1"/>
</dbReference>
<gene>
    <name evidence="3" type="ORF">BU26DRAFT_267380</name>
</gene>
<organism evidence="3 4">
    <name type="scientific">Trematosphaeria pertusa</name>
    <dbReference type="NCBI Taxonomy" id="390896"/>
    <lineage>
        <taxon>Eukaryota</taxon>
        <taxon>Fungi</taxon>
        <taxon>Dikarya</taxon>
        <taxon>Ascomycota</taxon>
        <taxon>Pezizomycotina</taxon>
        <taxon>Dothideomycetes</taxon>
        <taxon>Pleosporomycetidae</taxon>
        <taxon>Pleosporales</taxon>
        <taxon>Massarineae</taxon>
        <taxon>Trematosphaeriaceae</taxon>
        <taxon>Trematosphaeria</taxon>
    </lineage>
</organism>
<dbReference type="InterPro" id="IPR001878">
    <property type="entry name" value="Znf_CCHC"/>
</dbReference>
<dbReference type="SUPFAM" id="SSF57756">
    <property type="entry name" value="Retrovirus zinc finger-like domains"/>
    <property type="match status" value="1"/>
</dbReference>